<dbReference type="EMBL" id="CP016616">
    <property type="protein sequence ID" value="ANY78552.1"/>
    <property type="molecule type" value="Genomic_DNA"/>
</dbReference>
<dbReference type="InterPro" id="IPR044144">
    <property type="entry name" value="SAF_UxaA/GarD"/>
</dbReference>
<evidence type="ECO:0000256" key="1">
    <source>
        <dbReference type="ARBA" id="ARBA00023239"/>
    </source>
</evidence>
<dbReference type="Pfam" id="PF08666">
    <property type="entry name" value="SAF"/>
    <property type="match status" value="1"/>
</dbReference>
<dbReference type="GO" id="GO:0016829">
    <property type="term" value="F:lyase activity"/>
    <property type="evidence" value="ECO:0007669"/>
    <property type="project" value="UniProtKB-KW"/>
</dbReference>
<evidence type="ECO:0000313" key="3">
    <source>
        <dbReference type="EMBL" id="ANY78552.1"/>
    </source>
</evidence>
<dbReference type="RefSeq" id="WP_099509551.1">
    <property type="nucleotide sequence ID" value="NZ_CP016616.1"/>
</dbReference>
<reference evidence="3" key="1">
    <citation type="submission" date="2016-07" db="EMBL/GenBank/DDBJ databases">
        <title>Microvirga ossetica sp. nov. a new species of rhizobia isolated from root nodules of the legume species Vicia alpestris Steven originated from North Ossetia region in the Caucasus.</title>
        <authorList>
            <person name="Safronova V.I."/>
            <person name="Kuznetsova I.G."/>
            <person name="Sazanova A.L."/>
            <person name="Belimov A."/>
            <person name="Andronov E."/>
            <person name="Osledkin Y.S."/>
            <person name="Onishchuk O.P."/>
            <person name="Kurchak O.N."/>
            <person name="Shaposhnikov A.I."/>
            <person name="Willems A."/>
            <person name="Tikhonovich I.A."/>
        </authorList>
    </citation>
    <scope>NUCLEOTIDE SEQUENCE [LARGE SCALE GENOMIC DNA]</scope>
    <source>
        <strain evidence="3">V5/3M</strain>
    </source>
</reference>
<dbReference type="CDD" id="cd11613">
    <property type="entry name" value="SAF_AH_GD"/>
    <property type="match status" value="1"/>
</dbReference>
<dbReference type="AlphaFoldDB" id="A0A1B2EFC2"/>
<keyword evidence="1" id="KW-0456">Lyase</keyword>
<dbReference type="InterPro" id="IPR013974">
    <property type="entry name" value="SAF"/>
</dbReference>
<dbReference type="KEGG" id="moc:BB934_10235"/>
<gene>
    <name evidence="3" type="ORF">BB934_10235</name>
</gene>
<dbReference type="Gene3D" id="2.30.130.110">
    <property type="match status" value="1"/>
</dbReference>
<name>A0A1B2EFC2_9HYPH</name>
<evidence type="ECO:0000259" key="2">
    <source>
        <dbReference type="SMART" id="SM00858"/>
    </source>
</evidence>
<proteinExistence type="predicted"/>
<accession>A0A1B2EFC2</accession>
<protein>
    <recommendedName>
        <fullName evidence="2">SAF domain-containing protein</fullName>
    </recommendedName>
</protein>
<organism evidence="3">
    <name type="scientific">Microvirga ossetica</name>
    <dbReference type="NCBI Taxonomy" id="1882682"/>
    <lineage>
        <taxon>Bacteria</taxon>
        <taxon>Pseudomonadati</taxon>
        <taxon>Pseudomonadota</taxon>
        <taxon>Alphaproteobacteria</taxon>
        <taxon>Hyphomicrobiales</taxon>
        <taxon>Methylobacteriaceae</taxon>
        <taxon>Microvirga</taxon>
    </lineage>
</organism>
<sequence>MKTGTQPSETGAIVLDPADDVAVLIAGVEAGAFVKVSGPNGPLSLTVRQTLPMGHKIALRALPAGSPVRKYGEVIGRLTEPVAAGDHVHIHNLASQRAVTQP</sequence>
<dbReference type="OrthoDB" id="9804574at2"/>
<dbReference type="SMART" id="SM00858">
    <property type="entry name" value="SAF"/>
    <property type="match status" value="1"/>
</dbReference>
<feature type="domain" description="SAF" evidence="2">
    <location>
        <begin position="19"/>
        <end position="94"/>
    </location>
</feature>